<keyword evidence="6" id="KW-0963">Cytoplasm</keyword>
<evidence type="ECO:0000256" key="8">
    <source>
        <dbReference type="ARBA" id="ARBA00022786"/>
    </source>
</evidence>
<dbReference type="OrthoDB" id="20295at2759"/>
<dbReference type="Gene3D" id="3.30.40.10">
    <property type="entry name" value="Zinc/RING finger domain, C3HC4 (zinc finger)"/>
    <property type="match status" value="1"/>
</dbReference>
<dbReference type="PROSITE" id="PS51698">
    <property type="entry name" value="U_BOX"/>
    <property type="match status" value="1"/>
</dbReference>
<keyword evidence="8" id="KW-0833">Ubl conjugation pathway</keyword>
<dbReference type="InterPro" id="IPR013083">
    <property type="entry name" value="Znf_RING/FYVE/PHD"/>
</dbReference>
<dbReference type="InterPro" id="IPR019474">
    <property type="entry name" value="Ub_conjug_fac_E4_core"/>
</dbReference>
<feature type="domain" description="U-box" evidence="13">
    <location>
        <begin position="960"/>
        <end position="1034"/>
    </location>
</feature>
<evidence type="ECO:0000256" key="10">
    <source>
        <dbReference type="ARBA" id="ARBA00037624"/>
    </source>
</evidence>
<evidence type="ECO:0000256" key="9">
    <source>
        <dbReference type="ARBA" id="ARBA00022990"/>
    </source>
</evidence>
<dbReference type="EMBL" id="JACMRX010000005">
    <property type="protein sequence ID" value="KAF7989071.1"/>
    <property type="molecule type" value="Genomic_DNA"/>
</dbReference>
<feature type="compositionally biased region" description="Polar residues" evidence="12">
    <location>
        <begin position="22"/>
        <end position="35"/>
    </location>
</feature>
<dbReference type="InterPro" id="IPR003613">
    <property type="entry name" value="Ubox_domain"/>
</dbReference>
<dbReference type="GO" id="GO:0005737">
    <property type="term" value="C:cytoplasm"/>
    <property type="evidence" value="ECO:0007669"/>
    <property type="project" value="UniProtKB-SubCell"/>
</dbReference>
<dbReference type="EC" id="2.3.2.27" evidence="5"/>
<keyword evidence="9" id="KW-0007">Acetylation</keyword>
<dbReference type="UniPathway" id="UPA00143"/>
<dbReference type="GO" id="GO:0005634">
    <property type="term" value="C:nucleus"/>
    <property type="evidence" value="ECO:0007669"/>
    <property type="project" value="TreeGrafter"/>
</dbReference>
<sequence>MSDNINPFAGLLTNDTDEQSVSSLSVIKQQQQPDPESSVLDLNNEEKQSTITIIIEDIFGIYLETIDSLKNINKSLKQLVKIDAETIEDGLFERLTLTDIGSKLYPPLGSKNINCDSHYLQSDVVPYLFESWCRLQKYKNDITIINDVDRIEKIIERSIITALEEPEIYCQNIHKQYLDLFCDPIEISNNIIKFTENIIKQIQHDYQTKPDEQYKQIKKLFTPIFLIIQHEASTSNLLLFSRYRITALQIFTGINELGILLMDLCTPNESKKIGSSYSNTILGSILSLSCLPKSIGSPYDFFDKILTQQNSSIEGNIWSALDNLTESLYKVFHSLLKCSNDTRHMTLTWIGKCLEANSSRGKLWNSQSGIDLTVSDGFMLNLSNILLRLCQPFSSKYSDEKILKVDPTYCAAIPIDSNDAKARGIHIIGLDKETCLIPINNNDNTTKIVSKNFNFITECFFLTHRSLDLGYRIVIDKLIKTNQDLNRIQQVYNDAQNGGSSEVFDVITQRMEMEMTKYLSLRASLLSPSMLNMLTKFHSATAYWLMQVNINNDLNNNNIDNISDDDLSYAPKRHKNLTFPLTDNIPETLCCIPEFIVENTIGFICFLKRLNPNTFEEHGFDFLNPILSEIIGLMESSKRLYNPHLRAQLAEGLESLLPIIDDGNNTSGQRLQTLGTFHRQQLFINHQHRKYIVNNLLEVFVSIEMTGQSVQFEQKFNYRRPMYIVMDYLWKIDEHKNYFKILADNAEENMDAVQPPLFLKFINLLMNDAVFLLDEALTNMAQLKQMLTARENGDWEKLPQNERDQQTRNLQHVGMIAKFDNILGRETISTLKMLTTYIKSIFCHSTMVDRIASMLNYLLLQLVGPNKRNLKVKDQKEYEFNPGNLVLNICEIYINLGENDKFTLAVSQDGRSYRSDLFKLADNVLMRIGGGAILTDLESFSKRVEEAGNIKRVEEEIFSDAPDEFLDPIMSTLMIDPVVLPSSKISVDRQTIARHLLSDQTDPFNRSPLTMDMVKSDVALRSKIQEWIELKKQSKSS</sequence>
<name>A0A834XQJ8_APHGI</name>
<comment type="caution">
    <text evidence="14">The sequence shown here is derived from an EMBL/GenBank/DDBJ whole genome shotgun (WGS) entry which is preliminary data.</text>
</comment>
<evidence type="ECO:0000256" key="1">
    <source>
        <dbReference type="ARBA" id="ARBA00000900"/>
    </source>
</evidence>
<reference evidence="14 15" key="1">
    <citation type="submission" date="2020-08" db="EMBL/GenBank/DDBJ databases">
        <title>Aphidius gifuensis genome sequencing and assembly.</title>
        <authorList>
            <person name="Du Z."/>
        </authorList>
    </citation>
    <scope>NUCLEOTIDE SEQUENCE [LARGE SCALE GENOMIC DNA]</scope>
    <source>
        <strain evidence="14">YNYX2018</strain>
        <tissue evidence="14">Adults</tissue>
    </source>
</reference>
<dbReference type="SUPFAM" id="SSF57850">
    <property type="entry name" value="RING/U-box"/>
    <property type="match status" value="1"/>
</dbReference>
<dbReference type="SMART" id="SM00504">
    <property type="entry name" value="Ubox"/>
    <property type="match status" value="1"/>
</dbReference>
<dbReference type="PANTHER" id="PTHR13931:SF16">
    <property type="entry name" value="UBIQUITIN CONJUGATION FACTOR E4 A"/>
    <property type="match status" value="1"/>
</dbReference>
<evidence type="ECO:0000256" key="6">
    <source>
        <dbReference type="ARBA" id="ARBA00022490"/>
    </source>
</evidence>
<dbReference type="AlphaFoldDB" id="A0A834XQJ8"/>
<comment type="similarity">
    <text evidence="4">Belongs to the ubiquitin conjugation factor E4 family.</text>
</comment>
<keyword evidence="15" id="KW-1185">Reference proteome</keyword>
<dbReference type="GO" id="GO:0036503">
    <property type="term" value="P:ERAD pathway"/>
    <property type="evidence" value="ECO:0007669"/>
    <property type="project" value="InterPro"/>
</dbReference>
<evidence type="ECO:0000256" key="4">
    <source>
        <dbReference type="ARBA" id="ARBA00007434"/>
    </source>
</evidence>
<comment type="function">
    <text evidence="10">Ubiquitin-protein ligase that probably functions as an E3 ligase in conjunction with specific E1 and E2 ligases. May also function as an E4 ligase mediating the assembly of polyubiquitin chains on substrates ubiquitinated by another E3 ubiquitin ligase. Mediates 'Lys-48'-linked polyubiquitination of substrates.</text>
</comment>
<evidence type="ECO:0000259" key="13">
    <source>
        <dbReference type="PROSITE" id="PS51698"/>
    </source>
</evidence>
<evidence type="ECO:0000256" key="3">
    <source>
        <dbReference type="ARBA" id="ARBA00004906"/>
    </source>
</evidence>
<evidence type="ECO:0000256" key="5">
    <source>
        <dbReference type="ARBA" id="ARBA00012483"/>
    </source>
</evidence>
<comment type="catalytic activity">
    <reaction evidence="1">
        <text>S-ubiquitinyl-[E2 ubiquitin-conjugating enzyme]-L-cysteine + [acceptor protein]-L-lysine = [E2 ubiquitin-conjugating enzyme]-L-cysteine + N(6)-ubiquitinyl-[acceptor protein]-L-lysine.</text>
        <dbReference type="EC" id="2.3.2.27"/>
    </reaction>
</comment>
<dbReference type="FunFam" id="3.30.40.10:FF:000055">
    <property type="entry name" value="Ubiquitin conjugation factor e4 a"/>
    <property type="match status" value="1"/>
</dbReference>
<evidence type="ECO:0000256" key="2">
    <source>
        <dbReference type="ARBA" id="ARBA00004496"/>
    </source>
</evidence>
<protein>
    <recommendedName>
        <fullName evidence="11">Ubiquitin conjugation factor E4 A</fullName>
        <ecNumber evidence="5">2.3.2.27</ecNumber>
    </recommendedName>
</protein>
<evidence type="ECO:0000256" key="12">
    <source>
        <dbReference type="SAM" id="MobiDB-lite"/>
    </source>
</evidence>
<dbReference type="GO" id="GO:0000209">
    <property type="term" value="P:protein polyubiquitination"/>
    <property type="evidence" value="ECO:0007669"/>
    <property type="project" value="TreeGrafter"/>
</dbReference>
<dbReference type="Proteomes" id="UP000639338">
    <property type="component" value="Unassembled WGS sequence"/>
</dbReference>
<proteinExistence type="inferred from homology"/>
<accession>A0A834XQJ8</accession>
<dbReference type="CDD" id="cd16657">
    <property type="entry name" value="RING-Ubox_UBE4A"/>
    <property type="match status" value="1"/>
</dbReference>
<dbReference type="GO" id="GO:0006511">
    <property type="term" value="P:ubiquitin-dependent protein catabolic process"/>
    <property type="evidence" value="ECO:0007669"/>
    <property type="project" value="InterPro"/>
</dbReference>
<dbReference type="GO" id="GO:0034450">
    <property type="term" value="F:ubiquitin-ubiquitin ligase activity"/>
    <property type="evidence" value="ECO:0007669"/>
    <property type="project" value="InterPro"/>
</dbReference>
<organism evidence="14 15">
    <name type="scientific">Aphidius gifuensis</name>
    <name type="common">Parasitoid wasp</name>
    <dbReference type="NCBI Taxonomy" id="684658"/>
    <lineage>
        <taxon>Eukaryota</taxon>
        <taxon>Metazoa</taxon>
        <taxon>Ecdysozoa</taxon>
        <taxon>Arthropoda</taxon>
        <taxon>Hexapoda</taxon>
        <taxon>Insecta</taxon>
        <taxon>Pterygota</taxon>
        <taxon>Neoptera</taxon>
        <taxon>Endopterygota</taxon>
        <taxon>Hymenoptera</taxon>
        <taxon>Apocrita</taxon>
        <taxon>Ichneumonoidea</taxon>
        <taxon>Braconidae</taxon>
        <taxon>Aphidiinae</taxon>
        <taxon>Aphidius</taxon>
    </lineage>
</organism>
<evidence type="ECO:0000256" key="7">
    <source>
        <dbReference type="ARBA" id="ARBA00022679"/>
    </source>
</evidence>
<comment type="pathway">
    <text evidence="3">Protein modification; protein ubiquitination.</text>
</comment>
<feature type="region of interest" description="Disordered" evidence="12">
    <location>
        <begin position="22"/>
        <end position="42"/>
    </location>
</feature>
<dbReference type="InterPro" id="IPR045132">
    <property type="entry name" value="UBE4"/>
</dbReference>
<dbReference type="PANTHER" id="PTHR13931">
    <property type="entry name" value="UBIQUITINATION FACTOR E4"/>
    <property type="match status" value="1"/>
</dbReference>
<gene>
    <name evidence="14" type="ORF">HCN44_007381</name>
</gene>
<evidence type="ECO:0000256" key="11">
    <source>
        <dbReference type="ARBA" id="ARBA00040077"/>
    </source>
</evidence>
<dbReference type="Pfam" id="PF04564">
    <property type="entry name" value="U-box"/>
    <property type="match status" value="1"/>
</dbReference>
<comment type="subcellular location">
    <subcellularLocation>
        <location evidence="2">Cytoplasm</location>
    </subcellularLocation>
</comment>
<dbReference type="Pfam" id="PF10408">
    <property type="entry name" value="Ufd2P_core"/>
    <property type="match status" value="1"/>
</dbReference>
<evidence type="ECO:0000313" key="15">
    <source>
        <dbReference type="Proteomes" id="UP000639338"/>
    </source>
</evidence>
<dbReference type="GO" id="GO:0000151">
    <property type="term" value="C:ubiquitin ligase complex"/>
    <property type="evidence" value="ECO:0007669"/>
    <property type="project" value="InterPro"/>
</dbReference>
<evidence type="ECO:0000313" key="14">
    <source>
        <dbReference type="EMBL" id="KAF7989071.1"/>
    </source>
</evidence>
<keyword evidence="7" id="KW-0808">Transferase</keyword>